<protein>
    <recommendedName>
        <fullName evidence="10">Cytochrome c oxidase subunit 4</fullName>
    </recommendedName>
</protein>
<comment type="pathway">
    <text evidence="2 10">Energy metabolism; oxidative phosphorylation.</text>
</comment>
<keyword evidence="5 10" id="KW-0812">Transmembrane</keyword>
<dbReference type="SUPFAM" id="SSF81406">
    <property type="entry name" value="Mitochondrial cytochrome c oxidase subunit IV"/>
    <property type="match status" value="1"/>
</dbReference>
<keyword evidence="12" id="KW-1185">Reference proteome</keyword>
<dbReference type="CDD" id="cd00922">
    <property type="entry name" value="Cyt_c_Oxidase_IV"/>
    <property type="match status" value="1"/>
</dbReference>
<dbReference type="Proteomes" id="UP001557470">
    <property type="component" value="Unassembled WGS sequence"/>
</dbReference>
<comment type="similarity">
    <text evidence="3 10">Belongs to the cytochrome c oxidase IV family.</text>
</comment>
<dbReference type="Gene3D" id="1.10.442.10">
    <property type="entry name" value="Cytochrome c oxidase subunit IV"/>
    <property type="match status" value="1"/>
</dbReference>
<keyword evidence="7 10" id="KW-1133">Transmembrane helix</keyword>
<comment type="caution">
    <text evidence="11">The sequence shown here is derived from an EMBL/GenBank/DDBJ whole genome shotgun (WGS) entry which is preliminary data.</text>
</comment>
<evidence type="ECO:0000256" key="9">
    <source>
        <dbReference type="ARBA" id="ARBA00023136"/>
    </source>
</evidence>
<name>A0ABD0XIE5_UMBPY</name>
<evidence type="ECO:0000256" key="4">
    <source>
        <dbReference type="ARBA" id="ARBA00011485"/>
    </source>
</evidence>
<dbReference type="InterPro" id="IPR013288">
    <property type="entry name" value="Cyt_c_oxidase_su4"/>
</dbReference>
<reference evidence="11 12" key="1">
    <citation type="submission" date="2024-06" db="EMBL/GenBank/DDBJ databases">
        <authorList>
            <person name="Pan Q."/>
            <person name="Wen M."/>
            <person name="Jouanno E."/>
            <person name="Zahm M."/>
            <person name="Klopp C."/>
            <person name="Cabau C."/>
            <person name="Louis A."/>
            <person name="Berthelot C."/>
            <person name="Parey E."/>
            <person name="Roest Crollius H."/>
            <person name="Montfort J."/>
            <person name="Robinson-Rechavi M."/>
            <person name="Bouchez O."/>
            <person name="Lampietro C."/>
            <person name="Lopez Roques C."/>
            <person name="Donnadieu C."/>
            <person name="Postlethwait J."/>
            <person name="Bobe J."/>
            <person name="Verreycken H."/>
            <person name="Guiguen Y."/>
        </authorList>
    </citation>
    <scope>NUCLEOTIDE SEQUENCE [LARGE SCALE GENOMIC DNA]</scope>
    <source>
        <strain evidence="11">Up_M1</strain>
        <tissue evidence="11">Testis</tissue>
    </source>
</reference>
<keyword evidence="9 10" id="KW-0472">Membrane</keyword>
<comment type="subcellular location">
    <subcellularLocation>
        <location evidence="1 10">Mitochondrion inner membrane</location>
        <topology evidence="1 10">Single-pass membrane protein</topology>
    </subcellularLocation>
</comment>
<dbReference type="PANTHER" id="PTHR10707:SF15">
    <property type="entry name" value="CYTOCHROME C OXIDASE SUBUNIT 4"/>
    <property type="match status" value="1"/>
</dbReference>
<keyword evidence="8 10" id="KW-0496">Mitochondrion</keyword>
<dbReference type="InterPro" id="IPR004203">
    <property type="entry name" value="Cyt_c_oxidase_su4_fam"/>
</dbReference>
<evidence type="ECO:0000313" key="12">
    <source>
        <dbReference type="Proteomes" id="UP001557470"/>
    </source>
</evidence>
<organism evidence="11 12">
    <name type="scientific">Umbra pygmaea</name>
    <name type="common">Eastern mudminnow</name>
    <dbReference type="NCBI Taxonomy" id="75934"/>
    <lineage>
        <taxon>Eukaryota</taxon>
        <taxon>Metazoa</taxon>
        <taxon>Chordata</taxon>
        <taxon>Craniata</taxon>
        <taxon>Vertebrata</taxon>
        <taxon>Euteleostomi</taxon>
        <taxon>Actinopterygii</taxon>
        <taxon>Neopterygii</taxon>
        <taxon>Teleostei</taxon>
        <taxon>Protacanthopterygii</taxon>
        <taxon>Esociformes</taxon>
        <taxon>Umbridae</taxon>
        <taxon>Umbra</taxon>
    </lineage>
</organism>
<dbReference type="EMBL" id="JAGEUA010000001">
    <property type="protein sequence ID" value="KAL1021214.1"/>
    <property type="molecule type" value="Genomic_DNA"/>
</dbReference>
<evidence type="ECO:0000313" key="11">
    <source>
        <dbReference type="EMBL" id="KAL1021214.1"/>
    </source>
</evidence>
<comment type="function">
    <text evidence="10">Component of the cytochrome c oxidase, the last enzyme in the mitochondrial electron transport chain which drives oxidative phosphorylation.</text>
</comment>
<gene>
    <name evidence="11" type="ORF">UPYG_G00010250</name>
</gene>
<dbReference type="GO" id="GO:0005743">
    <property type="term" value="C:mitochondrial inner membrane"/>
    <property type="evidence" value="ECO:0007669"/>
    <property type="project" value="UniProtKB-SubCell"/>
</dbReference>
<evidence type="ECO:0000256" key="8">
    <source>
        <dbReference type="ARBA" id="ARBA00023128"/>
    </source>
</evidence>
<evidence type="ECO:0000256" key="1">
    <source>
        <dbReference type="ARBA" id="ARBA00004434"/>
    </source>
</evidence>
<evidence type="ECO:0000256" key="5">
    <source>
        <dbReference type="ARBA" id="ARBA00022692"/>
    </source>
</evidence>
<comment type="subunit">
    <text evidence="4">Component of the cytochrome c oxidase (complex IV, CIV), a multisubunit enzyme composed of 14 subunits. The complex is composed of a catalytic core of 3 subunits MT-CO1, MT-CO2 and MT-CO3, encoded in the mitochondrial DNA, and 11 supernumerary subunits COX4I, COX5A, COX5B, COX6A, COX6B, COX6C, COX7A, COX7B, COX7C, COX8 and NDUFA4, which are encoded in the nuclear genome. The complex exists as a monomer or a dimer and forms supercomplexes (SCs) in the inner mitochondrial membrane with NADH-ubiquinone oxidoreductase (complex I, CI) and ubiquinol-cytochrome c oxidoreductase (cytochrome b-c1 complex, complex III, CIII), resulting in different assemblies (supercomplex SCI(1)III(2)IV(1) and megacomplex MCI(2)III(2)IV(2)).</text>
</comment>
<evidence type="ECO:0000256" key="7">
    <source>
        <dbReference type="ARBA" id="ARBA00022989"/>
    </source>
</evidence>
<sequence length="269" mass="30804">MIPTIPAEALRGLDSPLSLEEQQPVYVDQGFLDRSPTDSETGPTPILETVPQHWSTARLEHLKVPSNVGCLPEDHIPSDKLLPRVQLSCFAKKNMLHLTAGHVGCFRRALVALTNSGARMSTHGHHEVSKPVDMSQPMYWDRLDIPLPDRPWKDVLDSTDKSLKQKEKGPWNALSNEEKIALYRLKFQHTYPEMKRPSAEWKTVIGGMFIFFGITGLVVIWQGLYVYPEQPKTFGEEWQAKQVQRMLDMRINPIGGFSSKWDYEKKQWK</sequence>
<dbReference type="FunFam" id="1.10.442.10:FF:000001">
    <property type="entry name" value="Cytochrome c oxidase subunit 4 isoform 1"/>
    <property type="match status" value="1"/>
</dbReference>
<dbReference type="PRINTS" id="PR01873">
    <property type="entry name" value="CYTCOXIDASE4"/>
</dbReference>
<keyword evidence="6 10" id="KW-0999">Mitochondrion inner membrane</keyword>
<evidence type="ECO:0000256" key="3">
    <source>
        <dbReference type="ARBA" id="ARBA00008135"/>
    </source>
</evidence>
<evidence type="ECO:0000256" key="2">
    <source>
        <dbReference type="ARBA" id="ARBA00004673"/>
    </source>
</evidence>
<feature type="transmembrane region" description="Helical" evidence="10">
    <location>
        <begin position="204"/>
        <end position="224"/>
    </location>
</feature>
<evidence type="ECO:0000256" key="6">
    <source>
        <dbReference type="ARBA" id="ARBA00022792"/>
    </source>
</evidence>
<dbReference type="PANTHER" id="PTHR10707">
    <property type="entry name" value="CYTOCHROME C OXIDASE SUBUNIT IV"/>
    <property type="match status" value="1"/>
</dbReference>
<dbReference type="Pfam" id="PF02936">
    <property type="entry name" value="COX4"/>
    <property type="match status" value="1"/>
</dbReference>
<dbReference type="InterPro" id="IPR036639">
    <property type="entry name" value="Cyt_c_oxidase_su4_sf"/>
</dbReference>
<dbReference type="AlphaFoldDB" id="A0ABD0XIE5"/>
<proteinExistence type="inferred from homology"/>
<accession>A0ABD0XIE5</accession>
<evidence type="ECO:0000256" key="10">
    <source>
        <dbReference type="RuleBase" id="RU367145"/>
    </source>
</evidence>